<accession>Q2GMP7</accession>
<gene>
    <name evidence="7" type="ORF">CHGG_10757</name>
</gene>
<dbReference type="GO" id="GO:0046486">
    <property type="term" value="P:glycerolipid metabolic process"/>
    <property type="evidence" value="ECO:0007669"/>
    <property type="project" value="UniProtKB-ARBA"/>
</dbReference>
<dbReference type="GeneID" id="4397297"/>
<evidence type="ECO:0000256" key="3">
    <source>
        <dbReference type="ARBA" id="ARBA00022963"/>
    </source>
</evidence>
<feature type="short sequence motif" description="GXSXG" evidence="5">
    <location>
        <begin position="66"/>
        <end position="70"/>
    </location>
</feature>
<evidence type="ECO:0000256" key="2">
    <source>
        <dbReference type="ARBA" id="ARBA00022801"/>
    </source>
</evidence>
<dbReference type="GO" id="GO:0016042">
    <property type="term" value="P:lipid catabolic process"/>
    <property type="evidence" value="ECO:0007669"/>
    <property type="project" value="UniProtKB-UniRule"/>
</dbReference>
<protein>
    <recommendedName>
        <fullName evidence="6">PNPLA domain-containing protein</fullName>
    </recommendedName>
</protein>
<dbReference type="InterPro" id="IPR016035">
    <property type="entry name" value="Acyl_Trfase/lysoPLipase"/>
</dbReference>
<dbReference type="RefSeq" id="XP_001226024.1">
    <property type="nucleotide sequence ID" value="XM_001226023.1"/>
</dbReference>
<evidence type="ECO:0000313" key="7">
    <source>
        <dbReference type="EMBL" id="EAQ82939.1"/>
    </source>
</evidence>
<dbReference type="PANTHER" id="PTHR24185">
    <property type="entry name" value="CALCIUM-INDEPENDENT PHOSPHOLIPASE A2-GAMMA"/>
    <property type="match status" value="1"/>
</dbReference>
<dbReference type="EMBL" id="CH408036">
    <property type="protein sequence ID" value="EAQ82939.1"/>
    <property type="molecule type" value="Genomic_DNA"/>
</dbReference>
<dbReference type="VEuPathDB" id="FungiDB:CHGG_10757"/>
<feature type="active site" description="Proton acceptor" evidence="5">
    <location>
        <position position="218"/>
    </location>
</feature>
<dbReference type="AlphaFoldDB" id="Q2GMP7"/>
<dbReference type="OMA" id="SWEREAP"/>
<proteinExistence type="predicted"/>
<dbReference type="eggNOG" id="KOG4231">
    <property type="taxonomic scope" value="Eukaryota"/>
</dbReference>
<dbReference type="GO" id="GO:0047499">
    <property type="term" value="F:calcium-independent phospholipase A2 activity"/>
    <property type="evidence" value="ECO:0007669"/>
    <property type="project" value="TreeGrafter"/>
</dbReference>
<feature type="active site" description="Nucleophile" evidence="5">
    <location>
        <position position="68"/>
    </location>
</feature>
<dbReference type="InterPro" id="IPR002641">
    <property type="entry name" value="PNPLA_dom"/>
</dbReference>
<evidence type="ECO:0000313" key="8">
    <source>
        <dbReference type="Proteomes" id="UP000001056"/>
    </source>
</evidence>
<feature type="short sequence motif" description="GXGXXG" evidence="5">
    <location>
        <begin position="30"/>
        <end position="35"/>
    </location>
</feature>
<dbReference type="Proteomes" id="UP000001056">
    <property type="component" value="Unassembled WGS sequence"/>
</dbReference>
<dbReference type="CDD" id="cd07216">
    <property type="entry name" value="Pat17_PNPLA8_PNPLA9_like3"/>
    <property type="match status" value="1"/>
</dbReference>
<evidence type="ECO:0000256" key="5">
    <source>
        <dbReference type="PROSITE-ProRule" id="PRU01161"/>
    </source>
</evidence>
<dbReference type="GO" id="GO:0019369">
    <property type="term" value="P:arachidonate metabolic process"/>
    <property type="evidence" value="ECO:0007669"/>
    <property type="project" value="TreeGrafter"/>
</dbReference>
<dbReference type="PANTHER" id="PTHR24185:SF1">
    <property type="entry name" value="CALCIUM-INDEPENDENT PHOSPHOLIPASE A2-GAMMA"/>
    <property type="match status" value="1"/>
</dbReference>
<dbReference type="InterPro" id="IPR056884">
    <property type="entry name" value="NPHP3-like_N"/>
</dbReference>
<dbReference type="Pfam" id="PF01734">
    <property type="entry name" value="Patatin"/>
    <property type="match status" value="1"/>
</dbReference>
<dbReference type="PROSITE" id="PS51635">
    <property type="entry name" value="PNPLA"/>
    <property type="match status" value="1"/>
</dbReference>
<evidence type="ECO:0000259" key="6">
    <source>
        <dbReference type="PROSITE" id="PS51635"/>
    </source>
</evidence>
<keyword evidence="8" id="KW-1185">Reference proteome</keyword>
<feature type="short sequence motif" description="DGA/G" evidence="5">
    <location>
        <begin position="218"/>
        <end position="220"/>
    </location>
</feature>
<organism evidence="7 8">
    <name type="scientific">Chaetomium globosum (strain ATCC 6205 / CBS 148.51 / DSM 1962 / NBRC 6347 / NRRL 1970)</name>
    <name type="common">Soil fungus</name>
    <dbReference type="NCBI Taxonomy" id="306901"/>
    <lineage>
        <taxon>Eukaryota</taxon>
        <taxon>Fungi</taxon>
        <taxon>Dikarya</taxon>
        <taxon>Ascomycota</taxon>
        <taxon>Pezizomycotina</taxon>
        <taxon>Sordariomycetes</taxon>
        <taxon>Sordariomycetidae</taxon>
        <taxon>Sordariales</taxon>
        <taxon>Chaetomiaceae</taxon>
        <taxon>Chaetomium</taxon>
    </lineage>
</organism>
<dbReference type="Gene3D" id="3.40.1090.10">
    <property type="entry name" value="Cytosolic phospholipase A2 catalytic domain"/>
    <property type="match status" value="1"/>
</dbReference>
<evidence type="ECO:0000256" key="4">
    <source>
        <dbReference type="ARBA" id="ARBA00023098"/>
    </source>
</evidence>
<keyword evidence="4 5" id="KW-0443">Lipid metabolism</keyword>
<dbReference type="SUPFAM" id="SSF52151">
    <property type="entry name" value="FabD/lysophospholipase-like"/>
    <property type="match status" value="1"/>
</dbReference>
<dbReference type="InParanoid" id="Q2GMP7"/>
<name>Q2GMP7_CHAGB</name>
<feature type="domain" description="PNPLA" evidence="6">
    <location>
        <begin position="26"/>
        <end position="231"/>
    </location>
</feature>
<dbReference type="Pfam" id="PF24883">
    <property type="entry name" value="NPHP3_N"/>
    <property type="match status" value="1"/>
</dbReference>
<reference evidence="8" key="1">
    <citation type="journal article" date="2015" name="Genome Announc.">
        <title>Draft genome sequence of the cellulolytic fungus Chaetomium globosum.</title>
        <authorList>
            <person name="Cuomo C.A."/>
            <person name="Untereiner W.A."/>
            <person name="Ma L.-J."/>
            <person name="Grabherr M."/>
            <person name="Birren B.W."/>
        </authorList>
    </citation>
    <scope>NUCLEOTIDE SEQUENCE [LARGE SCALE GENOMIC DNA]</scope>
    <source>
        <strain evidence="8">ATCC 6205 / CBS 148.51 / DSM 1962 / NBRC 6347 / NRRL 1970</strain>
    </source>
</reference>
<keyword evidence="2 5" id="KW-0378">Hydrolase</keyword>
<dbReference type="OrthoDB" id="1658288at2759"/>
<keyword evidence="3 5" id="KW-0442">Lipid degradation</keyword>
<dbReference type="HOGENOM" id="CLU_388294_0_0_1"/>
<keyword evidence="1" id="KW-0677">Repeat</keyword>
<sequence length="711" mass="77919">MPANDQPKAEQATVRRNDIDDQLCLLSLDGGGVRGLSSLMILKQLMEAIDPQQPPRTCDYFHMIGGNSTGGLIAIMLGRARMTVDECILAYNKLAPKVFTKVHHRISIWTGETQGRFDHIALEREIKALLKKTPDARLREVEEDSCCKVFVTRFMSISSSGLSQTSWLTIPPLSIIVVSPRRGNDALSQAKIWEAARATSAATTFFDPITTGSETFVDGATGVNNPINYLWTEAGDIWGDVEGLGEARVKCLVSIGTNLPSLVSFGPDVAGLAKALKALSTDTEATASVFQKHHSKLFANGHAFRFNVTAGGARVDQCPGRRHHRICQGVNGGPRHPDNHMGREDLQWLTHTTPYDTWWSQNGPSSFLHCRLASNPGGCSGGWVVASLAQFLPSGLQSHRLPGTGDKPGLSRSLYCQCLAEPSDGVGIDRDERGMGQPTVSAHHVLVSLICQAFLVDHSHFEDLGQRLLMLNSADGRWMRLATNNPESVTLDIGVALLATAISTGSRPACRQPTPSITCVASLHFGDWNTRRDQIDHPDEGTNLWIWEHPEYKAWDAANQGILWIEGKPGSGKSVLASSMQKRIVASWEREAPGISEHSQSRGSSPASIVAGWFYSTRLGDVGTSHSSLLCALIYQILCQEQSVFRDIVVDYYRKFSATSSQRQKNRSTFATGALDIKGLVLKHTSQCRCRRSRNWNLHHGVHPRTLRPPA</sequence>
<evidence type="ECO:0000256" key="1">
    <source>
        <dbReference type="ARBA" id="ARBA00022737"/>
    </source>
</evidence>
<dbReference type="GO" id="GO:0016020">
    <property type="term" value="C:membrane"/>
    <property type="evidence" value="ECO:0007669"/>
    <property type="project" value="TreeGrafter"/>
</dbReference>